<accession>A0A1Q2CY89</accession>
<keyword evidence="3" id="KW-1185">Reference proteome</keyword>
<keyword evidence="1" id="KW-0732">Signal</keyword>
<evidence type="ECO:0000313" key="2">
    <source>
        <dbReference type="EMBL" id="AQP51050.1"/>
    </source>
</evidence>
<dbReference type="EMBL" id="CP019607">
    <property type="protein sequence ID" value="AQP51050.1"/>
    <property type="molecule type" value="Genomic_DNA"/>
</dbReference>
<reference evidence="2 3" key="1">
    <citation type="journal article" date="2008" name="Int. J. Syst. Evol. Microbiol.">
        <title>Tessaracoccus flavescens sp. nov., isolated from marine sediment.</title>
        <authorList>
            <person name="Lee D.W."/>
            <person name="Lee S.D."/>
        </authorList>
    </citation>
    <scope>NUCLEOTIDE SEQUENCE [LARGE SCALE GENOMIC DNA]</scope>
    <source>
        <strain evidence="2 3">SST-39T</strain>
    </source>
</reference>
<dbReference type="RefSeq" id="WP_077349992.1">
    <property type="nucleotide sequence ID" value="NZ_CP019607.1"/>
</dbReference>
<gene>
    <name evidence="2" type="ORF">BW733_09635</name>
</gene>
<dbReference type="STRING" id="399497.BW733_09635"/>
<organism evidence="2 3">
    <name type="scientific">Tessaracoccus flavescens</name>
    <dbReference type="NCBI Taxonomy" id="399497"/>
    <lineage>
        <taxon>Bacteria</taxon>
        <taxon>Bacillati</taxon>
        <taxon>Actinomycetota</taxon>
        <taxon>Actinomycetes</taxon>
        <taxon>Propionibacteriales</taxon>
        <taxon>Propionibacteriaceae</taxon>
        <taxon>Tessaracoccus</taxon>
    </lineage>
</organism>
<evidence type="ECO:0000256" key="1">
    <source>
        <dbReference type="SAM" id="SignalP"/>
    </source>
</evidence>
<dbReference type="Proteomes" id="UP000188235">
    <property type="component" value="Chromosome"/>
</dbReference>
<dbReference type="KEGG" id="tfa:BW733_09635"/>
<sequence>MTTRAIISRCLLAATVVGALTWGAASPASACTPVTQDLFETQFAQRLTDSDLVAMVEVIDESEPFGDGKATYDVAYVETWKGVPRAGTTVTTEFAPCHEGPLRLDVGDRVLLVEPEVSDEYAISAQLDHLRGLVVQNLGEPHPVDNAGVEPAFRLPDLRDVRQVIGATVALSWILTLA</sequence>
<proteinExistence type="predicted"/>
<feature type="signal peptide" evidence="1">
    <location>
        <begin position="1"/>
        <end position="30"/>
    </location>
</feature>
<evidence type="ECO:0000313" key="3">
    <source>
        <dbReference type="Proteomes" id="UP000188235"/>
    </source>
</evidence>
<protein>
    <submittedName>
        <fullName evidence="2">Uncharacterized protein</fullName>
    </submittedName>
</protein>
<name>A0A1Q2CY89_9ACTN</name>
<feature type="chain" id="PRO_5012094585" evidence="1">
    <location>
        <begin position="31"/>
        <end position="178"/>
    </location>
</feature>
<dbReference type="AlphaFoldDB" id="A0A1Q2CY89"/>